<reference evidence="2" key="1">
    <citation type="submission" date="2021-02" db="EMBL/GenBank/DDBJ databases">
        <title>Fulvivirga sp. S481 isolated from sea water.</title>
        <authorList>
            <person name="Bae S.S."/>
            <person name="Baek K."/>
        </authorList>
    </citation>
    <scope>NUCLEOTIDE SEQUENCE</scope>
    <source>
        <strain evidence="2">S481</strain>
    </source>
</reference>
<dbReference type="InterPro" id="IPR001387">
    <property type="entry name" value="Cro/C1-type_HTH"/>
</dbReference>
<dbReference type="Proteomes" id="UP000662783">
    <property type="component" value="Chromosome"/>
</dbReference>
<dbReference type="SMART" id="SM00530">
    <property type="entry name" value="HTH_XRE"/>
    <property type="match status" value="1"/>
</dbReference>
<name>A0A974WI99_9BACT</name>
<dbReference type="Gene3D" id="1.10.260.40">
    <property type="entry name" value="lambda repressor-like DNA-binding domains"/>
    <property type="match status" value="1"/>
</dbReference>
<keyword evidence="3" id="KW-1185">Reference proteome</keyword>
<dbReference type="SUPFAM" id="SSF47413">
    <property type="entry name" value="lambda repressor-like DNA-binding domains"/>
    <property type="match status" value="1"/>
</dbReference>
<organism evidence="2 3">
    <name type="scientific">Fulvivirga lutea</name>
    <dbReference type="NCBI Taxonomy" id="2810512"/>
    <lineage>
        <taxon>Bacteria</taxon>
        <taxon>Pseudomonadati</taxon>
        <taxon>Bacteroidota</taxon>
        <taxon>Cytophagia</taxon>
        <taxon>Cytophagales</taxon>
        <taxon>Fulvivirgaceae</taxon>
        <taxon>Fulvivirga</taxon>
    </lineage>
</organism>
<proteinExistence type="predicted"/>
<dbReference type="InterPro" id="IPR010982">
    <property type="entry name" value="Lambda_DNA-bd_dom_sf"/>
</dbReference>
<dbReference type="KEGG" id="fuv:JR347_06135"/>
<gene>
    <name evidence="2" type="ORF">JR347_06135</name>
</gene>
<sequence length="74" mass="8446">MELDQLLIDTQINIGEKIKSLRKSKGISTIEMSRRCLMDSGNYVRIEQGKLNLTLKTLLKVCLALNIELKDLIK</sequence>
<evidence type="ECO:0000259" key="1">
    <source>
        <dbReference type="PROSITE" id="PS50943"/>
    </source>
</evidence>
<dbReference type="AlphaFoldDB" id="A0A974WI99"/>
<dbReference type="PROSITE" id="PS50943">
    <property type="entry name" value="HTH_CROC1"/>
    <property type="match status" value="1"/>
</dbReference>
<dbReference type="Pfam" id="PF12844">
    <property type="entry name" value="HTH_19"/>
    <property type="match status" value="1"/>
</dbReference>
<dbReference type="EMBL" id="CP070608">
    <property type="protein sequence ID" value="QSE98655.1"/>
    <property type="molecule type" value="Genomic_DNA"/>
</dbReference>
<protein>
    <submittedName>
        <fullName evidence="2">Helix-turn-helix transcriptional regulator</fullName>
    </submittedName>
</protein>
<feature type="domain" description="HTH cro/C1-type" evidence="1">
    <location>
        <begin position="18"/>
        <end position="72"/>
    </location>
</feature>
<dbReference type="GO" id="GO:0003677">
    <property type="term" value="F:DNA binding"/>
    <property type="evidence" value="ECO:0007669"/>
    <property type="project" value="InterPro"/>
</dbReference>
<evidence type="ECO:0000313" key="2">
    <source>
        <dbReference type="EMBL" id="QSE98655.1"/>
    </source>
</evidence>
<evidence type="ECO:0000313" key="3">
    <source>
        <dbReference type="Proteomes" id="UP000662783"/>
    </source>
</evidence>
<dbReference type="RefSeq" id="WP_205723169.1">
    <property type="nucleotide sequence ID" value="NZ_CP070608.1"/>
</dbReference>
<accession>A0A974WI99</accession>
<dbReference type="CDD" id="cd00093">
    <property type="entry name" value="HTH_XRE"/>
    <property type="match status" value="1"/>
</dbReference>